<accession>M4RXB9</accession>
<dbReference type="Proteomes" id="UP000011864">
    <property type="component" value="Chromosome"/>
</dbReference>
<organism evidence="1 2">
    <name type="scientific">Paraglaciecola psychrophila 170</name>
    <dbReference type="NCBI Taxonomy" id="1129794"/>
    <lineage>
        <taxon>Bacteria</taxon>
        <taxon>Pseudomonadati</taxon>
        <taxon>Pseudomonadota</taxon>
        <taxon>Gammaproteobacteria</taxon>
        <taxon>Alteromonadales</taxon>
        <taxon>Alteromonadaceae</taxon>
        <taxon>Paraglaciecola</taxon>
    </lineage>
</organism>
<gene>
    <name evidence="1" type="ORF">C427_5211</name>
</gene>
<reference evidence="1 2" key="1">
    <citation type="journal article" date="2013" name="Genome Announc.">
        <title>Complete Genome Sequence of Glaciecola psychrophila Strain 170T.</title>
        <authorList>
            <person name="Yin J."/>
            <person name="Chen J."/>
            <person name="Liu G."/>
            <person name="Yu Y."/>
            <person name="Song L."/>
            <person name="Wang X."/>
            <person name="Qu X."/>
        </authorList>
    </citation>
    <scope>NUCLEOTIDE SEQUENCE [LARGE SCALE GENOMIC DNA]</scope>
    <source>
        <strain evidence="1 2">170</strain>
    </source>
</reference>
<keyword evidence="2" id="KW-1185">Reference proteome</keyword>
<dbReference type="KEGG" id="gps:C427_5211"/>
<dbReference type="EMBL" id="CP003837">
    <property type="protein sequence ID" value="AGH47308.1"/>
    <property type="molecule type" value="Genomic_DNA"/>
</dbReference>
<sequence length="54" mass="6110">MQALDLIAKRTGTTLVYYKFTTTGAELCKLVTRKRQDIYVKSLKVTLGNAFNII</sequence>
<proteinExistence type="predicted"/>
<evidence type="ECO:0000313" key="1">
    <source>
        <dbReference type="EMBL" id="AGH47308.1"/>
    </source>
</evidence>
<protein>
    <submittedName>
        <fullName evidence="1">Uncharacterized protein</fullName>
    </submittedName>
</protein>
<name>M4RXB9_9ALTE</name>
<evidence type="ECO:0000313" key="2">
    <source>
        <dbReference type="Proteomes" id="UP000011864"/>
    </source>
</evidence>
<dbReference type="HOGENOM" id="CLU_3046266_0_0_6"/>
<dbReference type="InterPro" id="IPR021254">
    <property type="entry name" value="DUF2806"/>
</dbReference>
<dbReference type="Pfam" id="PF10987">
    <property type="entry name" value="DUF2806"/>
    <property type="match status" value="1"/>
</dbReference>
<dbReference type="PATRIC" id="fig|1129794.4.peg.5193"/>
<dbReference type="AlphaFoldDB" id="M4RXB9"/>